<reference evidence="2" key="1">
    <citation type="submission" date="2020-04" db="EMBL/GenBank/DDBJ databases">
        <authorList>
            <person name="Alioto T."/>
            <person name="Alioto T."/>
            <person name="Gomez Garrido J."/>
        </authorList>
    </citation>
    <scope>NUCLEOTIDE SEQUENCE</scope>
    <source>
        <strain evidence="2">A484AB</strain>
    </source>
</reference>
<dbReference type="EMBL" id="CACRXK020010576">
    <property type="protein sequence ID" value="CAB4019673.1"/>
    <property type="molecule type" value="Genomic_DNA"/>
</dbReference>
<dbReference type="Proteomes" id="UP001152795">
    <property type="component" value="Unassembled WGS sequence"/>
</dbReference>
<evidence type="ECO:0000256" key="1">
    <source>
        <dbReference type="SAM" id="MobiDB-lite"/>
    </source>
</evidence>
<feature type="region of interest" description="Disordered" evidence="1">
    <location>
        <begin position="1"/>
        <end position="91"/>
    </location>
</feature>
<comment type="caution">
    <text evidence="2">The sequence shown here is derived from an EMBL/GenBank/DDBJ whole genome shotgun (WGS) entry which is preliminary data.</text>
</comment>
<evidence type="ECO:0000313" key="3">
    <source>
        <dbReference type="Proteomes" id="UP001152795"/>
    </source>
</evidence>
<organism evidence="2 3">
    <name type="scientific">Paramuricea clavata</name>
    <name type="common">Red gorgonian</name>
    <name type="synonym">Violescent sea-whip</name>
    <dbReference type="NCBI Taxonomy" id="317549"/>
    <lineage>
        <taxon>Eukaryota</taxon>
        <taxon>Metazoa</taxon>
        <taxon>Cnidaria</taxon>
        <taxon>Anthozoa</taxon>
        <taxon>Octocorallia</taxon>
        <taxon>Malacalcyonacea</taxon>
        <taxon>Plexauridae</taxon>
        <taxon>Paramuricea</taxon>
    </lineage>
</organism>
<evidence type="ECO:0000313" key="2">
    <source>
        <dbReference type="EMBL" id="CAB4019673.1"/>
    </source>
</evidence>
<feature type="compositionally biased region" description="Polar residues" evidence="1">
    <location>
        <begin position="68"/>
        <end position="79"/>
    </location>
</feature>
<feature type="compositionally biased region" description="Basic residues" evidence="1">
    <location>
        <begin position="39"/>
        <end position="48"/>
    </location>
</feature>
<dbReference type="AlphaFoldDB" id="A0A6S7IPZ2"/>
<feature type="non-terminal residue" evidence="2">
    <location>
        <position position="116"/>
    </location>
</feature>
<accession>A0A6S7IPZ2</accession>
<feature type="compositionally biased region" description="Polar residues" evidence="1">
    <location>
        <begin position="7"/>
        <end position="23"/>
    </location>
</feature>
<sequence length="116" mass="13243">MAIKIIQQDNNNTLDRQHNANTKNDMESDSAWTEVGNVKSKKKRKRHKAEREAKSDCVEENELPKQTAKPQTNTSSSQEQNDDLPCANKPISTRNNVIIAGDSMVNHLKRKFLQRL</sequence>
<proteinExistence type="predicted"/>
<keyword evidence="3" id="KW-1185">Reference proteome</keyword>
<gene>
    <name evidence="2" type="ORF">PACLA_8A011726</name>
</gene>
<protein>
    <submittedName>
        <fullName evidence="2">Uncharacterized protein</fullName>
    </submittedName>
</protein>
<name>A0A6S7IPZ2_PARCT</name>